<feature type="region of interest" description="Disordered" evidence="1">
    <location>
        <begin position="109"/>
        <end position="143"/>
    </location>
</feature>
<dbReference type="PROSITE" id="PS50003">
    <property type="entry name" value="PH_DOMAIN"/>
    <property type="match status" value="1"/>
</dbReference>
<sequence>METTGRRRGEKYMEGHLEFKEASKWVPYWVVIRGRQLFIFKDANTQIKENIQGHVDIGTNSYFACGKTSKGKFEFEIKADGGKKYLFRANTEILRLQWVHTLGLAAQGKLPPASPDPATDNSSNNNKETVTSNTNSSNQYSEVPHLHNPMMFWLLG</sequence>
<proteinExistence type="predicted"/>
<comment type="caution">
    <text evidence="3">The sequence shown here is derived from an EMBL/GenBank/DDBJ whole genome shotgun (WGS) entry which is preliminary data.</text>
</comment>
<feature type="compositionally biased region" description="Polar residues" evidence="1">
    <location>
        <begin position="119"/>
        <end position="141"/>
    </location>
</feature>
<dbReference type="EMBL" id="MU826395">
    <property type="protein sequence ID" value="KAJ7376611.1"/>
    <property type="molecule type" value="Genomic_DNA"/>
</dbReference>
<evidence type="ECO:0000256" key="1">
    <source>
        <dbReference type="SAM" id="MobiDB-lite"/>
    </source>
</evidence>
<accession>A0A9W9Z806</accession>
<dbReference type="SMART" id="SM00233">
    <property type="entry name" value="PH"/>
    <property type="match status" value="1"/>
</dbReference>
<dbReference type="AlphaFoldDB" id="A0A9W9Z806"/>
<dbReference type="Gene3D" id="2.30.29.30">
    <property type="entry name" value="Pleckstrin-homology domain (PH domain)/Phosphotyrosine-binding domain (PTB)"/>
    <property type="match status" value="1"/>
</dbReference>
<evidence type="ECO:0000313" key="4">
    <source>
        <dbReference type="Proteomes" id="UP001163046"/>
    </source>
</evidence>
<dbReference type="Proteomes" id="UP001163046">
    <property type="component" value="Unassembled WGS sequence"/>
</dbReference>
<gene>
    <name evidence="3" type="ORF">OS493_033772</name>
</gene>
<protein>
    <recommendedName>
        <fullName evidence="2">PH domain-containing protein</fullName>
    </recommendedName>
</protein>
<evidence type="ECO:0000313" key="3">
    <source>
        <dbReference type="EMBL" id="KAJ7376611.1"/>
    </source>
</evidence>
<name>A0A9W9Z806_9CNID</name>
<dbReference type="CDD" id="cd00821">
    <property type="entry name" value="PH"/>
    <property type="match status" value="1"/>
</dbReference>
<organism evidence="3 4">
    <name type="scientific">Desmophyllum pertusum</name>
    <dbReference type="NCBI Taxonomy" id="174260"/>
    <lineage>
        <taxon>Eukaryota</taxon>
        <taxon>Metazoa</taxon>
        <taxon>Cnidaria</taxon>
        <taxon>Anthozoa</taxon>
        <taxon>Hexacorallia</taxon>
        <taxon>Scleractinia</taxon>
        <taxon>Caryophylliina</taxon>
        <taxon>Caryophylliidae</taxon>
        <taxon>Desmophyllum</taxon>
    </lineage>
</organism>
<dbReference type="InterPro" id="IPR001849">
    <property type="entry name" value="PH_domain"/>
</dbReference>
<evidence type="ECO:0000259" key="2">
    <source>
        <dbReference type="PROSITE" id="PS50003"/>
    </source>
</evidence>
<dbReference type="OrthoDB" id="5980563at2759"/>
<dbReference type="Pfam" id="PF00169">
    <property type="entry name" value="PH"/>
    <property type="match status" value="1"/>
</dbReference>
<dbReference type="InterPro" id="IPR011993">
    <property type="entry name" value="PH-like_dom_sf"/>
</dbReference>
<dbReference type="SUPFAM" id="SSF50729">
    <property type="entry name" value="PH domain-like"/>
    <property type="match status" value="1"/>
</dbReference>
<reference evidence="3" key="1">
    <citation type="submission" date="2023-01" db="EMBL/GenBank/DDBJ databases">
        <title>Genome assembly of the deep-sea coral Lophelia pertusa.</title>
        <authorList>
            <person name="Herrera S."/>
            <person name="Cordes E."/>
        </authorList>
    </citation>
    <scope>NUCLEOTIDE SEQUENCE</scope>
    <source>
        <strain evidence="3">USNM1676648</strain>
        <tissue evidence="3">Polyp</tissue>
    </source>
</reference>
<keyword evidence="4" id="KW-1185">Reference proteome</keyword>
<feature type="domain" description="PH" evidence="2">
    <location>
        <begin position="10"/>
        <end position="107"/>
    </location>
</feature>